<proteinExistence type="predicted"/>
<dbReference type="CDD" id="cd14254">
    <property type="entry name" value="Dockerin_II"/>
    <property type="match status" value="2"/>
</dbReference>
<accession>A0A7X2ZC90</accession>
<gene>
    <name evidence="3" type="ORF">GNP93_16715</name>
</gene>
<protein>
    <recommendedName>
        <fullName evidence="5">Dockerin domain-containing protein</fullName>
    </recommendedName>
</protein>
<dbReference type="SMART" id="SM00060">
    <property type="entry name" value="FN3"/>
    <property type="match status" value="1"/>
</dbReference>
<dbReference type="InterPro" id="IPR002105">
    <property type="entry name" value="Dockerin_1_rpt"/>
</dbReference>
<dbReference type="SUPFAM" id="SSF63446">
    <property type="entry name" value="Type I dockerin domain"/>
    <property type="match status" value="2"/>
</dbReference>
<feature type="domain" description="Fibronectin type-III" evidence="1">
    <location>
        <begin position="318"/>
        <end position="403"/>
    </location>
</feature>
<dbReference type="Pfam" id="PF00041">
    <property type="entry name" value="fn3"/>
    <property type="match status" value="1"/>
</dbReference>
<dbReference type="SUPFAM" id="SSF49384">
    <property type="entry name" value="Carbohydrate-binding domain"/>
    <property type="match status" value="2"/>
</dbReference>
<dbReference type="Pfam" id="PF00963">
    <property type="entry name" value="Cohesin"/>
    <property type="match status" value="2"/>
</dbReference>
<dbReference type="Pfam" id="PF07554">
    <property type="entry name" value="FIVAR"/>
    <property type="match status" value="2"/>
</dbReference>
<keyword evidence="4" id="KW-1185">Reference proteome</keyword>
<evidence type="ECO:0000313" key="3">
    <source>
        <dbReference type="EMBL" id="MUG72315.1"/>
    </source>
</evidence>
<dbReference type="InterPro" id="IPR003961">
    <property type="entry name" value="FN3_dom"/>
</dbReference>
<dbReference type="InterPro" id="IPR036116">
    <property type="entry name" value="FN3_sf"/>
</dbReference>
<dbReference type="InterPro" id="IPR016134">
    <property type="entry name" value="Dockerin_dom"/>
</dbReference>
<sequence length="677" mass="71618">MRKGKRIFMVWVLLLLLSMNWMDVLQNAHAEESFQANLTGKDKIQAGESLDLTFGMIGVTENVYAQDLSLTFDPEQFDFIRADSLKEGFSVVGQSESQGRVRIIMASEGAGHAVHEDGELLILRLRAKALVSTVTGEVTTTDIAISNGEGVEMRVGSASHSVQISVVDKAGLLALIASAQTKHDIAVEGTGVGQYPAGSKAPLQAAIDRAQAVADNQAATDEQVQQASNELNAALQTFIASVHTPFPGDLNGDSKYTIGDLAIVSAAYGRTSADPDWTRYVKMDLNYDGKVDIDDLSMIAREILKGVPNPPRAPEWSADKQLSVSDVTLTGLMLTWSGASDPAGVTGYKIYQDGDELAAVTGSVYQVTGITPNKQYTFKVEAGNASGLWSTDGPSASVTTQPIALPSVVLSGPAVVASGQSFDLTYGLSRVSQSVYAQDLTFMFNPEQLDFIDAESLKEGISVVIQSDTPGRVRISTVSQGADHAIHEDGELLVVHLRSKPLSEPASATVTMTDIVVSNGEGVEMKLNDTSYHVQITLVNKAGLLALIANAQTQHDAAIEGTKSGQYPAGAKAALQAVIDRAAAVADNPAADDQQVQEAAGDLEAALQTFIASVIKSEPGDLNGDSKYSVGDLAIVAAAYGRTPADPDWSKVAKADVNLDGKVDVKDLAWIARLILD</sequence>
<dbReference type="EMBL" id="WNZX01000014">
    <property type="protein sequence ID" value="MUG72315.1"/>
    <property type="molecule type" value="Genomic_DNA"/>
</dbReference>
<dbReference type="AlphaFoldDB" id="A0A7X2ZC90"/>
<name>A0A7X2ZC90_9BACL</name>
<dbReference type="GO" id="GO:0004553">
    <property type="term" value="F:hydrolase activity, hydrolyzing O-glycosyl compounds"/>
    <property type="evidence" value="ECO:0007669"/>
    <property type="project" value="InterPro"/>
</dbReference>
<dbReference type="Proteomes" id="UP000450917">
    <property type="component" value="Unassembled WGS sequence"/>
</dbReference>
<dbReference type="GO" id="GO:0030246">
    <property type="term" value="F:carbohydrate binding"/>
    <property type="evidence" value="ECO:0007669"/>
    <property type="project" value="InterPro"/>
</dbReference>
<dbReference type="Pfam" id="PF00404">
    <property type="entry name" value="Dockerin_1"/>
    <property type="match status" value="2"/>
</dbReference>
<dbReference type="CDD" id="cd08547">
    <property type="entry name" value="Type_II_cohesin"/>
    <property type="match status" value="2"/>
</dbReference>
<dbReference type="InterPro" id="IPR008965">
    <property type="entry name" value="CBM2/CBM3_carb-bd_dom_sf"/>
</dbReference>
<feature type="domain" description="Dockerin" evidence="2">
    <location>
        <begin position="615"/>
        <end position="677"/>
    </location>
</feature>
<dbReference type="CDD" id="cd00063">
    <property type="entry name" value="FN3"/>
    <property type="match status" value="1"/>
</dbReference>
<organism evidence="3 4">
    <name type="scientific">Paenibacillus validus</name>
    <dbReference type="NCBI Taxonomy" id="44253"/>
    <lineage>
        <taxon>Bacteria</taxon>
        <taxon>Bacillati</taxon>
        <taxon>Bacillota</taxon>
        <taxon>Bacilli</taxon>
        <taxon>Bacillales</taxon>
        <taxon>Paenibacillaceae</taxon>
        <taxon>Paenibacillus</taxon>
    </lineage>
</organism>
<dbReference type="Gene3D" id="1.20.1270.90">
    <property type="entry name" value="AF1782-like"/>
    <property type="match status" value="2"/>
</dbReference>
<evidence type="ECO:0008006" key="5">
    <source>
        <dbReference type="Google" id="ProtNLM"/>
    </source>
</evidence>
<dbReference type="PROSITE" id="PS50853">
    <property type="entry name" value="FN3"/>
    <property type="match status" value="1"/>
</dbReference>
<reference evidence="3 4" key="1">
    <citation type="submission" date="2019-11" db="EMBL/GenBank/DDBJ databases">
        <title>Draft genome sequences of five Paenibacillus species of dairy origin.</title>
        <authorList>
            <person name="Olajide A.M."/>
            <person name="Chen S."/>
            <person name="Lapointe G."/>
        </authorList>
    </citation>
    <scope>NUCLEOTIDE SEQUENCE [LARGE SCALE GENOMIC DNA]</scope>
    <source>
        <strain evidence="3 4">2CS3</strain>
    </source>
</reference>
<dbReference type="Gene3D" id="2.60.40.680">
    <property type="match status" value="2"/>
</dbReference>
<dbReference type="PROSITE" id="PS51766">
    <property type="entry name" value="DOCKERIN"/>
    <property type="match status" value="2"/>
</dbReference>
<evidence type="ECO:0000259" key="1">
    <source>
        <dbReference type="PROSITE" id="PS50853"/>
    </source>
</evidence>
<dbReference type="GO" id="GO:0000272">
    <property type="term" value="P:polysaccharide catabolic process"/>
    <property type="evidence" value="ECO:0007669"/>
    <property type="project" value="InterPro"/>
</dbReference>
<dbReference type="InterPro" id="IPR013783">
    <property type="entry name" value="Ig-like_fold"/>
</dbReference>
<dbReference type="InterPro" id="IPR036439">
    <property type="entry name" value="Dockerin_dom_sf"/>
</dbReference>
<dbReference type="Gene3D" id="2.60.40.10">
    <property type="entry name" value="Immunoglobulins"/>
    <property type="match status" value="1"/>
</dbReference>
<dbReference type="InterPro" id="IPR002102">
    <property type="entry name" value="Cohesin_dom"/>
</dbReference>
<dbReference type="SUPFAM" id="SSF49265">
    <property type="entry name" value="Fibronectin type III"/>
    <property type="match status" value="1"/>
</dbReference>
<evidence type="ECO:0000259" key="2">
    <source>
        <dbReference type="PROSITE" id="PS51766"/>
    </source>
</evidence>
<evidence type="ECO:0000313" key="4">
    <source>
        <dbReference type="Proteomes" id="UP000450917"/>
    </source>
</evidence>
<dbReference type="Gene3D" id="1.10.1330.10">
    <property type="entry name" value="Dockerin domain"/>
    <property type="match status" value="2"/>
</dbReference>
<feature type="domain" description="Dockerin" evidence="2">
    <location>
        <begin position="243"/>
        <end position="312"/>
    </location>
</feature>
<comment type="caution">
    <text evidence="3">The sequence shown here is derived from an EMBL/GenBank/DDBJ whole genome shotgun (WGS) entry which is preliminary data.</text>
</comment>
<dbReference type="RefSeq" id="WP_155615139.1">
    <property type="nucleotide sequence ID" value="NZ_WNZX01000014.1"/>
</dbReference>